<keyword evidence="3" id="KW-0175">Coiled coil</keyword>
<dbReference type="NCBIfam" id="TIGR00714">
    <property type="entry name" value="hscB"/>
    <property type="match status" value="1"/>
</dbReference>
<feature type="compositionally biased region" description="Low complexity" evidence="4">
    <location>
        <begin position="69"/>
        <end position="88"/>
    </location>
</feature>
<evidence type="ECO:0000313" key="7">
    <source>
        <dbReference type="Proteomes" id="UP000267821"/>
    </source>
</evidence>
<feature type="coiled-coil region" evidence="3">
    <location>
        <begin position="215"/>
        <end position="256"/>
    </location>
</feature>
<dbReference type="FunCoup" id="A0A3N4LPB4">
    <property type="interactions" value="334"/>
</dbReference>
<organism evidence="6 7">
    <name type="scientific">Terfezia boudieri ATCC MYA-4762</name>
    <dbReference type="NCBI Taxonomy" id="1051890"/>
    <lineage>
        <taxon>Eukaryota</taxon>
        <taxon>Fungi</taxon>
        <taxon>Dikarya</taxon>
        <taxon>Ascomycota</taxon>
        <taxon>Pezizomycotina</taxon>
        <taxon>Pezizomycetes</taxon>
        <taxon>Pezizales</taxon>
        <taxon>Pezizaceae</taxon>
        <taxon>Terfezia</taxon>
    </lineage>
</organism>
<dbReference type="STRING" id="1051890.A0A3N4LPB4"/>
<evidence type="ECO:0000259" key="5">
    <source>
        <dbReference type="Pfam" id="PF07743"/>
    </source>
</evidence>
<dbReference type="Gene3D" id="1.20.1280.20">
    <property type="entry name" value="HscB, C-terminal domain"/>
    <property type="match status" value="1"/>
</dbReference>
<gene>
    <name evidence="6" type="ORF">L211DRAFT_144848</name>
</gene>
<feature type="compositionally biased region" description="Polar residues" evidence="4">
    <location>
        <begin position="90"/>
        <end position="99"/>
    </location>
</feature>
<feature type="region of interest" description="Disordered" evidence="4">
    <location>
        <begin position="155"/>
        <end position="175"/>
    </location>
</feature>
<sequence length="300" mass="32864">MIMKARAVFAPILRGSTSNTSTGLLELPRGGWNGWNGAPYVAAITRTNAVLAQQKGVARVVSTPTTTVVTLESPTSPASTAASPSCSSVRKYSSSTAGHTPSPSEPSPNPEKHTLYSFFPQTLPLGPPPRGSFSIPTRELRQEYLQLQQKLHPDLLHHKKPSPNSTNPITTHLTPTSSDLSKAYSTLLDPLLRAEYILTTQSPHGYDPETAPTPCAELLAEVLELREEIEECKGDRERLEGMMREVEGRIKSEERGVGEDLEKGDWEGARRGVGRWRYWRSMMGRLGELEEEVIGMCGSG</sequence>
<evidence type="ECO:0000256" key="3">
    <source>
        <dbReference type="SAM" id="Coils"/>
    </source>
</evidence>
<accession>A0A3N4LPB4</accession>
<dbReference type="InterPro" id="IPR004640">
    <property type="entry name" value="HscB"/>
</dbReference>
<dbReference type="GO" id="GO:0005739">
    <property type="term" value="C:mitochondrion"/>
    <property type="evidence" value="ECO:0007669"/>
    <property type="project" value="TreeGrafter"/>
</dbReference>
<evidence type="ECO:0000256" key="4">
    <source>
        <dbReference type="SAM" id="MobiDB-lite"/>
    </source>
</evidence>
<dbReference type="SUPFAM" id="SSF47144">
    <property type="entry name" value="HSC20 (HSCB), C-terminal oligomerisation domain"/>
    <property type="match status" value="1"/>
</dbReference>
<evidence type="ECO:0000256" key="2">
    <source>
        <dbReference type="ARBA" id="ARBA00023186"/>
    </source>
</evidence>
<evidence type="ECO:0000313" key="6">
    <source>
        <dbReference type="EMBL" id="RPB24734.1"/>
    </source>
</evidence>
<dbReference type="PANTHER" id="PTHR14021:SF15">
    <property type="entry name" value="IRON-SULFUR CLUSTER CO-CHAPERONE PROTEIN HSCB"/>
    <property type="match status" value="1"/>
</dbReference>
<dbReference type="Pfam" id="PF07743">
    <property type="entry name" value="HSCB_C"/>
    <property type="match status" value="1"/>
</dbReference>
<dbReference type="EMBL" id="ML121540">
    <property type="protein sequence ID" value="RPB24734.1"/>
    <property type="molecule type" value="Genomic_DNA"/>
</dbReference>
<dbReference type="Gene3D" id="1.10.287.110">
    <property type="entry name" value="DnaJ domain"/>
    <property type="match status" value="1"/>
</dbReference>
<feature type="domain" description="Co-chaperone HscB C-terminal oligomerisation" evidence="5">
    <location>
        <begin position="217"/>
        <end position="282"/>
    </location>
</feature>
<dbReference type="GO" id="GO:0001671">
    <property type="term" value="F:ATPase activator activity"/>
    <property type="evidence" value="ECO:0007669"/>
    <property type="project" value="InterPro"/>
</dbReference>
<reference evidence="6 7" key="1">
    <citation type="journal article" date="2018" name="Nat. Ecol. Evol.">
        <title>Pezizomycetes genomes reveal the molecular basis of ectomycorrhizal truffle lifestyle.</title>
        <authorList>
            <person name="Murat C."/>
            <person name="Payen T."/>
            <person name="Noel B."/>
            <person name="Kuo A."/>
            <person name="Morin E."/>
            <person name="Chen J."/>
            <person name="Kohler A."/>
            <person name="Krizsan K."/>
            <person name="Balestrini R."/>
            <person name="Da Silva C."/>
            <person name="Montanini B."/>
            <person name="Hainaut M."/>
            <person name="Levati E."/>
            <person name="Barry K.W."/>
            <person name="Belfiori B."/>
            <person name="Cichocki N."/>
            <person name="Clum A."/>
            <person name="Dockter R.B."/>
            <person name="Fauchery L."/>
            <person name="Guy J."/>
            <person name="Iotti M."/>
            <person name="Le Tacon F."/>
            <person name="Lindquist E.A."/>
            <person name="Lipzen A."/>
            <person name="Malagnac F."/>
            <person name="Mello A."/>
            <person name="Molinier V."/>
            <person name="Miyauchi S."/>
            <person name="Poulain J."/>
            <person name="Riccioni C."/>
            <person name="Rubini A."/>
            <person name="Sitrit Y."/>
            <person name="Splivallo R."/>
            <person name="Traeger S."/>
            <person name="Wang M."/>
            <person name="Zifcakova L."/>
            <person name="Wipf D."/>
            <person name="Zambonelli A."/>
            <person name="Paolocci F."/>
            <person name="Nowrousian M."/>
            <person name="Ottonello S."/>
            <person name="Baldrian P."/>
            <person name="Spatafora J.W."/>
            <person name="Henrissat B."/>
            <person name="Nagy L.G."/>
            <person name="Aury J.M."/>
            <person name="Wincker P."/>
            <person name="Grigoriev I.V."/>
            <person name="Bonfante P."/>
            <person name="Martin F.M."/>
        </authorList>
    </citation>
    <scope>NUCLEOTIDE SEQUENCE [LARGE SCALE GENOMIC DNA]</scope>
    <source>
        <strain evidence="6 7">ATCC MYA-4762</strain>
    </source>
</reference>
<dbReference type="InterPro" id="IPR009073">
    <property type="entry name" value="HscB_oligo_C"/>
</dbReference>
<dbReference type="InParanoid" id="A0A3N4LPB4"/>
<dbReference type="InterPro" id="IPR036869">
    <property type="entry name" value="J_dom_sf"/>
</dbReference>
<keyword evidence="2" id="KW-0143">Chaperone</keyword>
<comment type="similarity">
    <text evidence="1">Belongs to the HscB family.</text>
</comment>
<feature type="compositionally biased region" description="Polar residues" evidence="4">
    <location>
        <begin position="162"/>
        <end position="175"/>
    </location>
</feature>
<dbReference type="GO" id="GO:0051259">
    <property type="term" value="P:protein complex oligomerization"/>
    <property type="evidence" value="ECO:0007669"/>
    <property type="project" value="InterPro"/>
</dbReference>
<dbReference type="AlphaFoldDB" id="A0A3N4LPB4"/>
<proteinExistence type="inferred from homology"/>
<dbReference type="GO" id="GO:0051087">
    <property type="term" value="F:protein-folding chaperone binding"/>
    <property type="evidence" value="ECO:0007669"/>
    <property type="project" value="InterPro"/>
</dbReference>
<protein>
    <submittedName>
        <fullName evidence="6">Co-chaperone Hsc20</fullName>
    </submittedName>
</protein>
<dbReference type="GO" id="GO:0044571">
    <property type="term" value="P:[2Fe-2S] cluster assembly"/>
    <property type="evidence" value="ECO:0007669"/>
    <property type="project" value="InterPro"/>
</dbReference>
<dbReference type="OrthoDB" id="448954at2759"/>
<dbReference type="Proteomes" id="UP000267821">
    <property type="component" value="Unassembled WGS sequence"/>
</dbReference>
<dbReference type="SUPFAM" id="SSF46565">
    <property type="entry name" value="Chaperone J-domain"/>
    <property type="match status" value="1"/>
</dbReference>
<name>A0A3N4LPB4_9PEZI</name>
<dbReference type="InterPro" id="IPR036386">
    <property type="entry name" value="HscB_C_sf"/>
</dbReference>
<dbReference type="PANTHER" id="PTHR14021">
    <property type="entry name" value="IRON-SULFUR CLUSTER CO-CHAPERONE PROTEIN HSCB"/>
    <property type="match status" value="1"/>
</dbReference>
<keyword evidence="7" id="KW-1185">Reference proteome</keyword>
<feature type="region of interest" description="Disordered" evidence="4">
    <location>
        <begin position="69"/>
        <end position="135"/>
    </location>
</feature>
<evidence type="ECO:0000256" key="1">
    <source>
        <dbReference type="ARBA" id="ARBA00010476"/>
    </source>
</evidence>